<evidence type="ECO:0000313" key="2">
    <source>
        <dbReference type="EMBL" id="KAF3437728.1"/>
    </source>
</evidence>
<accession>A0A8K0GUM0</accession>
<protein>
    <submittedName>
        <fullName evidence="2">Uncharacterized protein</fullName>
    </submittedName>
</protein>
<gene>
    <name evidence="2" type="ORF">FNV43_RR20484</name>
</gene>
<dbReference type="InterPro" id="IPR020904">
    <property type="entry name" value="Sc_DH/Rdtase_CS"/>
</dbReference>
<dbReference type="FunFam" id="3.40.50.720:FF:000084">
    <property type="entry name" value="Short-chain dehydrogenase reductase"/>
    <property type="match status" value="1"/>
</dbReference>
<dbReference type="PANTHER" id="PTHR42820:SF21">
    <property type="entry name" value="SHORT-CHAIN DEHYDROGENASE REDUCTASE 3B-LIKE"/>
    <property type="match status" value="1"/>
</dbReference>
<dbReference type="SUPFAM" id="SSF51735">
    <property type="entry name" value="NAD(P)-binding Rossmann-fold domains"/>
    <property type="match status" value="1"/>
</dbReference>
<dbReference type="Proteomes" id="UP000796880">
    <property type="component" value="Unassembled WGS sequence"/>
</dbReference>
<proteinExistence type="inferred from homology"/>
<comment type="caution">
    <text evidence="2">The sequence shown here is derived from an EMBL/GenBank/DDBJ whole genome shotgun (WGS) entry which is preliminary data.</text>
</comment>
<dbReference type="PRINTS" id="PR00081">
    <property type="entry name" value="GDHRDH"/>
</dbReference>
<dbReference type="InterPro" id="IPR002347">
    <property type="entry name" value="SDR_fam"/>
</dbReference>
<dbReference type="Pfam" id="PF13561">
    <property type="entry name" value="adh_short_C2"/>
    <property type="match status" value="1"/>
</dbReference>
<dbReference type="PRINTS" id="PR00080">
    <property type="entry name" value="SDRFAMILY"/>
</dbReference>
<dbReference type="AlphaFoldDB" id="A0A8K0GUM0"/>
<dbReference type="PANTHER" id="PTHR42820">
    <property type="entry name" value="SHORT-CHAIN DEHYDROGENASE REDUCTASE"/>
    <property type="match status" value="1"/>
</dbReference>
<evidence type="ECO:0000313" key="3">
    <source>
        <dbReference type="Proteomes" id="UP000796880"/>
    </source>
</evidence>
<keyword evidence="3" id="KW-1185">Reference proteome</keyword>
<evidence type="ECO:0000256" key="1">
    <source>
        <dbReference type="ARBA" id="ARBA00006484"/>
    </source>
</evidence>
<name>A0A8K0GUM0_9ROSA</name>
<comment type="similarity">
    <text evidence="1">Belongs to the short-chain dehydrogenases/reductases (SDR) family.</text>
</comment>
<dbReference type="EMBL" id="VOIH02000009">
    <property type="protein sequence ID" value="KAF3437728.1"/>
    <property type="molecule type" value="Genomic_DNA"/>
</dbReference>
<dbReference type="Gene3D" id="3.40.50.720">
    <property type="entry name" value="NAD(P)-binding Rossmann-like Domain"/>
    <property type="match status" value="1"/>
</dbReference>
<sequence>MTDLVPTIKNKLHGKVAIVTGGASGIGEVTARNFIDHGARAVVIADVQDQKGQSVAASIGPDRCTYIHCDVTDEDQVKSLVESTVSMYGRLDIMFSNAGIATLSSQLAIDLDISAFDKLFAVNARGMAASVKHAARAMKEGGVKGSIICTASVFASRGYATGGTDYTMSKHAVLGLVRAASLQLAGYGIRVNCVSPGMVGTPLICEKLGAPKEVVLKMVEKFSKLEGTLTEKHVADAVSFLASDESEFVTGLDLIVDGGFVVP</sequence>
<reference evidence="2" key="1">
    <citation type="submission" date="2020-03" db="EMBL/GenBank/DDBJ databases">
        <title>A high-quality chromosome-level genome assembly of a woody plant with both climbing and erect habits, Rhamnella rubrinervis.</title>
        <authorList>
            <person name="Lu Z."/>
            <person name="Yang Y."/>
            <person name="Zhu X."/>
            <person name="Sun Y."/>
        </authorList>
    </citation>
    <scope>NUCLEOTIDE SEQUENCE</scope>
    <source>
        <strain evidence="2">BYM</strain>
        <tissue evidence="2">Leaf</tissue>
    </source>
</reference>
<organism evidence="2 3">
    <name type="scientific">Rhamnella rubrinervis</name>
    <dbReference type="NCBI Taxonomy" id="2594499"/>
    <lineage>
        <taxon>Eukaryota</taxon>
        <taxon>Viridiplantae</taxon>
        <taxon>Streptophyta</taxon>
        <taxon>Embryophyta</taxon>
        <taxon>Tracheophyta</taxon>
        <taxon>Spermatophyta</taxon>
        <taxon>Magnoliopsida</taxon>
        <taxon>eudicotyledons</taxon>
        <taxon>Gunneridae</taxon>
        <taxon>Pentapetalae</taxon>
        <taxon>rosids</taxon>
        <taxon>fabids</taxon>
        <taxon>Rosales</taxon>
        <taxon>Rhamnaceae</taxon>
        <taxon>rhamnoid group</taxon>
        <taxon>Rhamneae</taxon>
        <taxon>Rhamnella</taxon>
    </lineage>
</organism>
<dbReference type="OrthoDB" id="294295at2759"/>
<dbReference type="InterPro" id="IPR036291">
    <property type="entry name" value="NAD(P)-bd_dom_sf"/>
</dbReference>
<dbReference type="PROSITE" id="PS00061">
    <property type="entry name" value="ADH_SHORT"/>
    <property type="match status" value="1"/>
</dbReference>